<keyword evidence="11" id="KW-1185">Reference proteome</keyword>
<dbReference type="GO" id="GO:0003729">
    <property type="term" value="F:mRNA binding"/>
    <property type="evidence" value="ECO:0007669"/>
    <property type="project" value="UniProtKB-ARBA"/>
</dbReference>
<proteinExistence type="predicted"/>
<dbReference type="FunFam" id="1.25.40.10:FF:000024">
    <property type="entry name" value="Tetratricopeptide repeat (TPR)-like superfamily protein"/>
    <property type="match status" value="1"/>
</dbReference>
<name>A0A7J7DBW2_TRIWF</name>
<comment type="caution">
    <text evidence="10">The sequence shown here is derived from an EMBL/GenBank/DDBJ whole genome shotgun (WGS) entry which is preliminary data.</text>
</comment>
<feature type="region of interest" description="Disordered" evidence="8">
    <location>
        <begin position="1429"/>
        <end position="1454"/>
    </location>
</feature>
<dbReference type="Proteomes" id="UP000593562">
    <property type="component" value="Unassembled WGS sequence"/>
</dbReference>
<dbReference type="SMART" id="SM00028">
    <property type="entry name" value="TPR"/>
    <property type="match status" value="3"/>
</dbReference>
<feature type="region of interest" description="Disordered" evidence="8">
    <location>
        <begin position="1520"/>
        <end position="1558"/>
    </location>
</feature>
<sequence length="1793" mass="198712">MAPKTSRGKGKGDKKKKEDKVLLPVVMDIAVDLPDETRVVLKGISTDRIIDVRRLLALNTETCHITSFSLSHEVRGQRLKDTVDVFALKPCVVTLTEAEDYDEERAVSHVRRLLDIVACTTCFGPAATKKDASKSDAAKNVPATQDKCAKKNTTKSQLATAATTISKQSNSKDVAVDGGGDMSESFPKFGSFYDFFSLAHLTPPLQFIRRSTKRQVDEISAKDHLFSLEVKFCNGKLVHVEVCRKGFLSIRKQRILCHNLVDLLRQLSRAFDNAYDDLMKAFSERNKFGNMPYGFRANTWLVPPVAAQSPSTFHSLPMEDETWGGNGGGLGRDGKSDLTPWANELQFIASMPCKTTEERQIRDRKAFLLHSLFVDVAIFRAVKAIQHLMGKSDLICSVANNETLYTERVGDLITMVMKDASNASIKSDTKIDGIQAIGLDKQILVERNLLKGITADENTAAHDIATLGFVYVRYCGYIASVKVERQENIKVDSRYRSIDLEQPEGGANALNINSLRQLLHKVTTLEHAKPSLHFHCLEHEDDNTIRAFVERVLEESLAYLEKEEPKRERFVRWELGAGWIQHLQDQNNADKDKKSSAQKAKKSSTEEERKVKGLRTPLKSLKNNKKLDASSMKMQSESPGTSVDGVIEEVEDATSASSESQFDTNANDNEHKLKRLLSDAAFSRLKESKTGLHCKSIQELAELAQKYYTEVALPKLVADFGSLELSPVDGRTLTDFMHTRGLRMHSLGHVVKLSDKLSHVQSLCMHEMIIRAFKHILRAVIAAVVNPDEMAMSIAAALNLMLGVPNNSKSDKSFYVHSLVWRWLEVFLRKRYEWDLSIFNYKDVRKFAILRGLCHKMGIELVPRDFDMDSLHPFHKSDVVSLIPVHKQAACSSADGRQLLESSKTALDKGKLEDAVTYGTKALAKLVAVCGPYHRMTAGAYSLLAVVLYHTGDFNQATIYQQKALDINERELGLDHPDTMKSYGDLAVFYYRLQHMELALKYVKRALYLLHLTCGPSHPNTAATYINVAMMEEGLGNAHIALRYLHKALKCNQRLLGPDHIQTAASYHAIAIALSLMEAYSLSVQHEKTNLQILRAKLGPDDLRTQDAAAWLEYFESKAFEQQEAARNGTRKPDASIASKGHLSVSDLLDYINPGHDAKGRDAVAVKRKNYITKVKGKSFQDVDLAHLDDTVKENSKNVSVEEGDTSDMGSKSDANQASISTPVQSWQPAEEETVEERANIPKENFSEKHIEGDDGWQPVLRPRSAGSYRRRVKQRRATIGKVYSYRKRIVDADMDYPPIKHLHQNSRYFLLKKRTITHGRYADYHSANPSQGSKFGRRIVKSVTYRAKSVPSSNKSDTQEASRNDGKVLDSSLESSSVCSSIVTLGKSPSYKEVALAPPGTIAKLQFGFSPSDIPDSQEVLAEKCEEEKQNPNSMGVEDMSQKQCEDMPGPRNNLKEDVVVIEKKEKTELTDEIEDNCSVAASVSVKEFESAIIEIPEVMQDCVSIDGIPKSIDSSMKELCEKDSSGSNEIHGDSNSSLPGEENLKDKPSVPYKGDGRGFVNKKLSASAAPFNPSPAVACSEPVAMNIAIPSGHNAVQAVRPWPVYMTLHLGPVPILPTLNPISPQHLHPSSPSTPSLIQSLPFIYPTYTQPQAVPTNTFPVTGSAFHPNHFPWQCNVNPSTSEFIPSTPWPGCHPMEFSITPPVVRPVADPGLEPKLELNDCESLSHAPILPVDVESVGEATKEVNPLSSDAVNNASENAKVTTESVEENVDSNLCADEAAGNEASAQNPK</sequence>
<dbReference type="InParanoid" id="A0A7J7DBW2"/>
<dbReference type="FunCoup" id="A0A7J7DBW2">
    <property type="interactions" value="1719"/>
</dbReference>
<evidence type="ECO:0000256" key="4">
    <source>
        <dbReference type="ARBA" id="ARBA00022737"/>
    </source>
</evidence>
<feature type="compositionally biased region" description="Polar residues" evidence="8">
    <location>
        <begin position="1749"/>
        <end position="1767"/>
    </location>
</feature>
<dbReference type="InterPro" id="IPR027523">
    <property type="entry name" value="CLU_prot"/>
</dbReference>
<dbReference type="InterPro" id="IPR033646">
    <property type="entry name" value="CLU-central"/>
</dbReference>
<evidence type="ECO:0000256" key="2">
    <source>
        <dbReference type="ARBA" id="ARBA00004514"/>
    </source>
</evidence>
<keyword evidence="6" id="KW-0539">Nucleus</keyword>
<comment type="subcellular location">
    <subcellularLocation>
        <location evidence="2">Cytoplasm</location>
        <location evidence="2">Cytosol</location>
    </subcellularLocation>
    <subcellularLocation>
        <location evidence="1">Nucleus</location>
    </subcellularLocation>
</comment>
<evidence type="ECO:0000313" key="11">
    <source>
        <dbReference type="Proteomes" id="UP000593562"/>
    </source>
</evidence>
<feature type="region of interest" description="Disordered" evidence="8">
    <location>
        <begin position="1749"/>
        <end position="1773"/>
    </location>
</feature>
<dbReference type="InterPro" id="IPR028275">
    <property type="entry name" value="CLU_N"/>
</dbReference>
<dbReference type="Pfam" id="PF13424">
    <property type="entry name" value="TPR_12"/>
    <property type="match status" value="2"/>
</dbReference>
<dbReference type="GO" id="GO:0005829">
    <property type="term" value="C:cytosol"/>
    <property type="evidence" value="ECO:0007669"/>
    <property type="project" value="UniProtKB-SubCell"/>
</dbReference>
<organism evidence="10 11">
    <name type="scientific">Tripterygium wilfordii</name>
    <name type="common">Thunder God vine</name>
    <dbReference type="NCBI Taxonomy" id="458696"/>
    <lineage>
        <taxon>Eukaryota</taxon>
        <taxon>Viridiplantae</taxon>
        <taxon>Streptophyta</taxon>
        <taxon>Embryophyta</taxon>
        <taxon>Tracheophyta</taxon>
        <taxon>Spermatophyta</taxon>
        <taxon>Magnoliopsida</taxon>
        <taxon>eudicotyledons</taxon>
        <taxon>Gunneridae</taxon>
        <taxon>Pentapetalae</taxon>
        <taxon>rosids</taxon>
        <taxon>fabids</taxon>
        <taxon>Celastrales</taxon>
        <taxon>Celastraceae</taxon>
        <taxon>Tripterygium</taxon>
    </lineage>
</organism>
<dbReference type="CDD" id="cd15466">
    <property type="entry name" value="CLU-central"/>
    <property type="match status" value="1"/>
</dbReference>
<gene>
    <name evidence="10" type="ORF">HS088_TW08G00372</name>
</gene>
<evidence type="ECO:0000256" key="5">
    <source>
        <dbReference type="ARBA" id="ARBA00022803"/>
    </source>
</evidence>
<evidence type="ECO:0000256" key="8">
    <source>
        <dbReference type="SAM" id="MobiDB-lite"/>
    </source>
</evidence>
<feature type="domain" description="Clu" evidence="9">
    <location>
        <begin position="319"/>
        <end position="594"/>
    </location>
</feature>
<feature type="region of interest" description="Disordered" evidence="8">
    <location>
        <begin position="1194"/>
        <end position="1231"/>
    </location>
</feature>
<evidence type="ECO:0000256" key="6">
    <source>
        <dbReference type="ARBA" id="ARBA00023242"/>
    </source>
</evidence>
<dbReference type="InterPro" id="IPR025697">
    <property type="entry name" value="CLU_dom"/>
</dbReference>
<reference evidence="10 11" key="1">
    <citation type="journal article" date="2020" name="Nat. Commun.">
        <title>Genome of Tripterygium wilfordii and identification of cytochrome P450 involved in triptolide biosynthesis.</title>
        <authorList>
            <person name="Tu L."/>
            <person name="Su P."/>
            <person name="Zhang Z."/>
            <person name="Gao L."/>
            <person name="Wang J."/>
            <person name="Hu T."/>
            <person name="Zhou J."/>
            <person name="Zhang Y."/>
            <person name="Zhao Y."/>
            <person name="Liu Y."/>
            <person name="Song Y."/>
            <person name="Tong Y."/>
            <person name="Lu Y."/>
            <person name="Yang J."/>
            <person name="Xu C."/>
            <person name="Jia M."/>
            <person name="Peters R.J."/>
            <person name="Huang L."/>
            <person name="Gao W."/>
        </authorList>
    </citation>
    <scope>NUCLEOTIDE SEQUENCE [LARGE SCALE GENOMIC DNA]</scope>
    <source>
        <strain evidence="11">cv. XIE 37</strain>
        <tissue evidence="10">Leaf</tissue>
    </source>
</reference>
<dbReference type="Gene3D" id="1.25.40.10">
    <property type="entry name" value="Tetratricopeptide repeat domain"/>
    <property type="match status" value="1"/>
</dbReference>
<evidence type="ECO:0000256" key="1">
    <source>
        <dbReference type="ARBA" id="ARBA00004123"/>
    </source>
</evidence>
<feature type="region of interest" description="Disordered" evidence="8">
    <location>
        <begin position="1347"/>
        <end position="1371"/>
    </location>
</feature>
<dbReference type="Pfam" id="PF12807">
    <property type="entry name" value="eIF3_p135"/>
    <property type="match status" value="1"/>
</dbReference>
<dbReference type="PANTHER" id="PTHR12601">
    <property type="entry name" value="EUKARYOTIC TRANSLATION INITIATION FACTOR 3 SUBUNIT EIF-3"/>
    <property type="match status" value="1"/>
</dbReference>
<accession>A0A7J7DBW2</accession>
<feature type="compositionally biased region" description="Basic and acidic residues" evidence="8">
    <location>
        <begin position="1358"/>
        <end position="1369"/>
    </location>
</feature>
<feature type="repeat" description="TPR" evidence="7">
    <location>
        <begin position="938"/>
        <end position="971"/>
    </location>
</feature>
<evidence type="ECO:0000313" key="10">
    <source>
        <dbReference type="EMBL" id="KAF5743784.1"/>
    </source>
</evidence>
<dbReference type="InterPro" id="IPR019734">
    <property type="entry name" value="TPR_rpt"/>
</dbReference>
<feature type="compositionally biased region" description="Polar residues" evidence="8">
    <location>
        <begin position="632"/>
        <end position="641"/>
    </location>
</feature>
<evidence type="ECO:0000256" key="3">
    <source>
        <dbReference type="ARBA" id="ARBA00022490"/>
    </source>
</evidence>
<protein>
    <submittedName>
        <fullName evidence="10">Clustered mitochondria protein</fullName>
    </submittedName>
</protein>
<dbReference type="PROSITE" id="PS50005">
    <property type="entry name" value="TPR"/>
    <property type="match status" value="1"/>
</dbReference>
<feature type="compositionally biased region" description="Polar residues" evidence="8">
    <location>
        <begin position="1208"/>
        <end position="1228"/>
    </location>
</feature>
<evidence type="ECO:0000256" key="7">
    <source>
        <dbReference type="PROSITE-ProRule" id="PRU00339"/>
    </source>
</evidence>
<keyword evidence="5 7" id="KW-0802">TPR repeat</keyword>
<dbReference type="Pfam" id="PF15044">
    <property type="entry name" value="CLU_N"/>
    <property type="match status" value="1"/>
</dbReference>
<dbReference type="GO" id="GO:0005634">
    <property type="term" value="C:nucleus"/>
    <property type="evidence" value="ECO:0007669"/>
    <property type="project" value="UniProtKB-SubCell"/>
</dbReference>
<dbReference type="SUPFAM" id="SSF48452">
    <property type="entry name" value="TPR-like"/>
    <property type="match status" value="2"/>
</dbReference>
<keyword evidence="4" id="KW-0677">Repeat</keyword>
<dbReference type="PANTHER" id="PTHR12601:SF17">
    <property type="entry name" value="PROTEIN REDUCED CHLOROPLAST COVERAGE 1"/>
    <property type="match status" value="1"/>
</dbReference>
<dbReference type="InterPro" id="IPR011990">
    <property type="entry name" value="TPR-like_helical_dom_sf"/>
</dbReference>
<dbReference type="EMBL" id="JAAARO010000008">
    <property type="protein sequence ID" value="KAF5743784.1"/>
    <property type="molecule type" value="Genomic_DNA"/>
</dbReference>
<dbReference type="PROSITE" id="PS51823">
    <property type="entry name" value="CLU"/>
    <property type="match status" value="1"/>
</dbReference>
<feature type="compositionally biased region" description="Polar residues" evidence="8">
    <location>
        <begin position="1527"/>
        <end position="1540"/>
    </location>
</feature>
<evidence type="ECO:0000259" key="9">
    <source>
        <dbReference type="PROSITE" id="PS51823"/>
    </source>
</evidence>
<keyword evidence="3" id="KW-0963">Cytoplasm</keyword>
<dbReference type="GO" id="GO:0019750">
    <property type="term" value="P:chloroplast localization"/>
    <property type="evidence" value="ECO:0007669"/>
    <property type="project" value="UniProtKB-ARBA"/>
</dbReference>
<feature type="region of interest" description="Disordered" evidence="8">
    <location>
        <begin position="584"/>
        <end position="643"/>
    </location>
</feature>